<comment type="caution">
    <text evidence="1">The sequence shown here is derived from an EMBL/GenBank/DDBJ whole genome shotgun (WGS) entry which is preliminary data.</text>
</comment>
<protein>
    <submittedName>
        <fullName evidence="1">Uncharacterized protein</fullName>
    </submittedName>
</protein>
<dbReference type="AlphaFoldDB" id="A0A1E5PGK9"/>
<organism evidence="1 2">
    <name type="scientific">Streptomyces agglomeratus</name>
    <dbReference type="NCBI Taxonomy" id="285458"/>
    <lineage>
        <taxon>Bacteria</taxon>
        <taxon>Bacillati</taxon>
        <taxon>Actinomycetota</taxon>
        <taxon>Actinomycetes</taxon>
        <taxon>Kitasatosporales</taxon>
        <taxon>Streptomycetaceae</taxon>
        <taxon>Streptomyces</taxon>
    </lineage>
</organism>
<evidence type="ECO:0000313" key="2">
    <source>
        <dbReference type="Proteomes" id="UP000095759"/>
    </source>
</evidence>
<accession>A0A1E5PGK9</accession>
<gene>
    <name evidence="1" type="ORF">AS594_33700</name>
</gene>
<reference evidence="1 2" key="1">
    <citation type="submission" date="2016-08" db="EMBL/GenBank/DDBJ databases">
        <title>Complete genome sequence of Streptomyces agglomeratus strain 6-3-2, a novel anti-MRSA actinomycete isolated from Wuli of Tebit, China.</title>
        <authorList>
            <person name="Chen X."/>
        </authorList>
    </citation>
    <scope>NUCLEOTIDE SEQUENCE [LARGE SCALE GENOMIC DNA]</scope>
    <source>
        <strain evidence="1 2">6-3-2</strain>
    </source>
</reference>
<evidence type="ECO:0000313" key="1">
    <source>
        <dbReference type="EMBL" id="OEJ28690.1"/>
    </source>
</evidence>
<dbReference type="Proteomes" id="UP000095759">
    <property type="component" value="Unassembled WGS sequence"/>
</dbReference>
<dbReference type="EMBL" id="MEHJ01000001">
    <property type="protein sequence ID" value="OEJ28690.1"/>
    <property type="molecule type" value="Genomic_DNA"/>
</dbReference>
<name>A0A1E5PGK9_9ACTN</name>
<sequence>MTNDLDVLLTALYVKIDDVIVAERWLGRPPWLTDSEPVALAVGRAVLGFTRSPDDCVSLTPV</sequence>
<proteinExistence type="predicted"/>
<keyword evidence="2" id="KW-1185">Reference proteome</keyword>